<keyword evidence="2" id="KW-1185">Reference proteome</keyword>
<evidence type="ECO:0000313" key="2">
    <source>
        <dbReference type="Proteomes" id="UP000281553"/>
    </source>
</evidence>
<proteinExistence type="predicted"/>
<gene>
    <name evidence="1" type="ORF">DILT_LOCUS7966</name>
</gene>
<accession>A0A3P7L3Z8</accession>
<name>A0A3P7L3Z8_DIBLA</name>
<protein>
    <submittedName>
        <fullName evidence="1">Uncharacterized protein</fullName>
    </submittedName>
</protein>
<dbReference type="EMBL" id="UYRU01053132">
    <property type="protein sequence ID" value="VDN12135.1"/>
    <property type="molecule type" value="Genomic_DNA"/>
</dbReference>
<reference evidence="1 2" key="1">
    <citation type="submission" date="2018-11" db="EMBL/GenBank/DDBJ databases">
        <authorList>
            <consortium name="Pathogen Informatics"/>
        </authorList>
    </citation>
    <scope>NUCLEOTIDE SEQUENCE [LARGE SCALE GENOMIC DNA]</scope>
</reference>
<dbReference type="AlphaFoldDB" id="A0A3P7L3Z8"/>
<organism evidence="1 2">
    <name type="scientific">Dibothriocephalus latus</name>
    <name type="common">Fish tapeworm</name>
    <name type="synonym">Diphyllobothrium latum</name>
    <dbReference type="NCBI Taxonomy" id="60516"/>
    <lineage>
        <taxon>Eukaryota</taxon>
        <taxon>Metazoa</taxon>
        <taxon>Spiralia</taxon>
        <taxon>Lophotrochozoa</taxon>
        <taxon>Platyhelminthes</taxon>
        <taxon>Cestoda</taxon>
        <taxon>Eucestoda</taxon>
        <taxon>Diphyllobothriidea</taxon>
        <taxon>Diphyllobothriidae</taxon>
        <taxon>Dibothriocephalus</taxon>
    </lineage>
</organism>
<dbReference type="Proteomes" id="UP000281553">
    <property type="component" value="Unassembled WGS sequence"/>
</dbReference>
<sequence>MDSTNLKQLASAEVEIHRLMIPQNEIVLKMDSNASKKTSALASSDVGVGDGTFRTLHLNMLNEDKGTKGYLPISYAWELCIPEPLEERVSHLLDAAEAATDLDIKDLLPERDHPPPKLEFEDKCTQCEPEVPTKVRPKTP</sequence>
<evidence type="ECO:0000313" key="1">
    <source>
        <dbReference type="EMBL" id="VDN12135.1"/>
    </source>
</evidence>
<dbReference type="OrthoDB" id="6287433at2759"/>